<dbReference type="PRINTS" id="PR00051">
    <property type="entry name" value="DNAA"/>
</dbReference>
<dbReference type="GO" id="GO:0005524">
    <property type="term" value="F:ATP binding"/>
    <property type="evidence" value="ECO:0007669"/>
    <property type="project" value="UniProtKB-KW"/>
</dbReference>
<evidence type="ECO:0000259" key="9">
    <source>
        <dbReference type="SMART" id="SM00760"/>
    </source>
</evidence>
<dbReference type="InterPro" id="IPR024633">
    <property type="entry name" value="DnaA_N_dom"/>
</dbReference>
<gene>
    <name evidence="10" type="primary">dnaA_16</name>
    <name evidence="10" type="ORF">SDC9_33037</name>
</gene>
<dbReference type="Pfam" id="PF08299">
    <property type="entry name" value="Bac_DnaA_C"/>
    <property type="match status" value="1"/>
</dbReference>
<evidence type="ECO:0000256" key="3">
    <source>
        <dbReference type="ARBA" id="ARBA00022705"/>
    </source>
</evidence>
<dbReference type="InterPro" id="IPR018312">
    <property type="entry name" value="Chromosome_initiator_DnaA_CS"/>
</dbReference>
<organism evidence="10">
    <name type="scientific">bioreactor metagenome</name>
    <dbReference type="NCBI Taxonomy" id="1076179"/>
    <lineage>
        <taxon>unclassified sequences</taxon>
        <taxon>metagenomes</taxon>
        <taxon>ecological metagenomes</taxon>
    </lineage>
</organism>
<dbReference type="InterPro" id="IPR003593">
    <property type="entry name" value="AAA+_ATPase"/>
</dbReference>
<dbReference type="GO" id="GO:0003688">
    <property type="term" value="F:DNA replication origin binding"/>
    <property type="evidence" value="ECO:0007669"/>
    <property type="project" value="InterPro"/>
</dbReference>
<dbReference type="InterPro" id="IPR038454">
    <property type="entry name" value="DnaA_N_sf"/>
</dbReference>
<dbReference type="SUPFAM" id="SSF52540">
    <property type="entry name" value="P-loop containing nucleoside triphosphate hydrolases"/>
    <property type="match status" value="1"/>
</dbReference>
<dbReference type="InterPro" id="IPR013159">
    <property type="entry name" value="DnaA_C"/>
</dbReference>
<keyword evidence="2" id="KW-0963">Cytoplasm</keyword>
<keyword evidence="6" id="KW-0446">Lipid-binding</keyword>
<evidence type="ECO:0000256" key="5">
    <source>
        <dbReference type="ARBA" id="ARBA00022840"/>
    </source>
</evidence>
<dbReference type="InterPro" id="IPR001957">
    <property type="entry name" value="Chromosome_initiator_DnaA"/>
</dbReference>
<comment type="similarity">
    <text evidence="1">Belongs to the DnaA family.</text>
</comment>
<keyword evidence="7" id="KW-0238">DNA-binding</keyword>
<dbReference type="Gene3D" id="1.10.8.60">
    <property type="match status" value="1"/>
</dbReference>
<evidence type="ECO:0000256" key="2">
    <source>
        <dbReference type="ARBA" id="ARBA00022490"/>
    </source>
</evidence>
<dbReference type="InterPro" id="IPR020591">
    <property type="entry name" value="Chromosome_initiator_DnaA-like"/>
</dbReference>
<proteinExistence type="inferred from homology"/>
<evidence type="ECO:0000256" key="1">
    <source>
        <dbReference type="ARBA" id="ARBA00006583"/>
    </source>
</evidence>
<dbReference type="GO" id="GO:0006270">
    <property type="term" value="P:DNA replication initiation"/>
    <property type="evidence" value="ECO:0007669"/>
    <property type="project" value="InterPro"/>
</dbReference>
<dbReference type="SUPFAM" id="SSF48295">
    <property type="entry name" value="TrpR-like"/>
    <property type="match status" value="1"/>
</dbReference>
<dbReference type="Gene3D" id="3.30.300.180">
    <property type="match status" value="1"/>
</dbReference>
<evidence type="ECO:0000256" key="6">
    <source>
        <dbReference type="ARBA" id="ARBA00023121"/>
    </source>
</evidence>
<dbReference type="GO" id="GO:0006275">
    <property type="term" value="P:regulation of DNA replication"/>
    <property type="evidence" value="ECO:0007669"/>
    <property type="project" value="InterPro"/>
</dbReference>
<keyword evidence="5" id="KW-0067">ATP-binding</keyword>
<dbReference type="GO" id="GO:0008289">
    <property type="term" value="F:lipid binding"/>
    <property type="evidence" value="ECO:0007669"/>
    <property type="project" value="UniProtKB-KW"/>
</dbReference>
<dbReference type="CDD" id="cd06571">
    <property type="entry name" value="Bac_DnaA_C"/>
    <property type="match status" value="1"/>
</dbReference>
<protein>
    <submittedName>
        <fullName evidence="10">Chromosomal replication initiator protein DnaA</fullName>
    </submittedName>
</protein>
<feature type="domain" description="Chromosomal replication initiator DnaA C-terminal" evidence="9">
    <location>
        <begin position="378"/>
        <end position="447"/>
    </location>
</feature>
<keyword evidence="4" id="KW-0547">Nucleotide-binding</keyword>
<dbReference type="PROSITE" id="PS01008">
    <property type="entry name" value="DNAA"/>
    <property type="match status" value="1"/>
</dbReference>
<reference evidence="10" key="1">
    <citation type="submission" date="2019-08" db="EMBL/GenBank/DDBJ databases">
        <authorList>
            <person name="Kucharzyk K."/>
            <person name="Murdoch R.W."/>
            <person name="Higgins S."/>
            <person name="Loffler F."/>
        </authorList>
    </citation>
    <scope>NUCLEOTIDE SEQUENCE</scope>
</reference>
<feature type="domain" description="AAA+ ATPase" evidence="8">
    <location>
        <begin position="166"/>
        <end position="297"/>
    </location>
</feature>
<evidence type="ECO:0000259" key="8">
    <source>
        <dbReference type="SMART" id="SM00382"/>
    </source>
</evidence>
<dbReference type="EMBL" id="VSSQ01000232">
    <property type="protein sequence ID" value="MPL87045.1"/>
    <property type="molecule type" value="Genomic_DNA"/>
</dbReference>
<dbReference type="SMART" id="SM00382">
    <property type="entry name" value="AAA"/>
    <property type="match status" value="1"/>
</dbReference>
<dbReference type="Pfam" id="PF00308">
    <property type="entry name" value="Bac_DnaA"/>
    <property type="match status" value="1"/>
</dbReference>
<evidence type="ECO:0000313" key="10">
    <source>
        <dbReference type="EMBL" id="MPL87045.1"/>
    </source>
</evidence>
<dbReference type="NCBIfam" id="TIGR00362">
    <property type="entry name" value="DnaA"/>
    <property type="match status" value="1"/>
</dbReference>
<dbReference type="PANTHER" id="PTHR30050:SF2">
    <property type="entry name" value="CHROMOSOMAL REPLICATION INITIATOR PROTEIN DNAA"/>
    <property type="match status" value="1"/>
</dbReference>
<dbReference type="InterPro" id="IPR027417">
    <property type="entry name" value="P-loop_NTPase"/>
</dbReference>
<keyword evidence="3" id="KW-0235">DNA replication</keyword>
<dbReference type="Gene3D" id="3.40.50.300">
    <property type="entry name" value="P-loop containing nucleotide triphosphate hydrolases"/>
    <property type="match status" value="1"/>
</dbReference>
<dbReference type="AlphaFoldDB" id="A0A644V7M3"/>
<accession>A0A644V7M3</accession>
<dbReference type="SMART" id="SM00760">
    <property type="entry name" value="Bac_DnaA_C"/>
    <property type="match status" value="1"/>
</dbReference>
<dbReference type="InterPro" id="IPR010921">
    <property type="entry name" value="Trp_repressor/repl_initiator"/>
</dbReference>
<evidence type="ECO:0000256" key="4">
    <source>
        <dbReference type="ARBA" id="ARBA00022741"/>
    </source>
</evidence>
<comment type="caution">
    <text evidence="10">The sequence shown here is derived from an EMBL/GenBank/DDBJ whole genome shotgun (WGS) entry which is preliminary data.</text>
</comment>
<dbReference type="GO" id="GO:0005886">
    <property type="term" value="C:plasma membrane"/>
    <property type="evidence" value="ECO:0007669"/>
    <property type="project" value="TreeGrafter"/>
</dbReference>
<dbReference type="Pfam" id="PF11638">
    <property type="entry name" value="DnaA_N"/>
    <property type="match status" value="1"/>
</dbReference>
<dbReference type="CDD" id="cd00009">
    <property type="entry name" value="AAA"/>
    <property type="match status" value="1"/>
</dbReference>
<name>A0A644V7M3_9ZZZZ</name>
<dbReference type="Gene3D" id="1.10.1750.10">
    <property type="match status" value="1"/>
</dbReference>
<dbReference type="InterPro" id="IPR013317">
    <property type="entry name" value="DnaA_dom"/>
</dbReference>
<sequence>MTDQKHIAVWDNCLRIIKDNIPPSSFKTWFVPIKAVKFLDSVLTIEVPSDFFREYLEEQFIELIGKTLRRVVGSSAKLEYNVRVVSNEEAVTMPQQGVQELTNKTVPFPAQAGTFANPFVIPGLQQRQIDPQLNPNFSFRNFVEGECNRLARAAGLNISSSPGNNSFNPLFLYGGSGLGKTHLAQAIGIEIKERFPDKIVLYVSANRFQTQFMDAANVKNKLTDFLHFYQMIDVLIIDDVHEFAGKPGTQNAFFHIFSHLHNIGKQLILTSDKAPSELQDLEQRLLSRFKWGLVAELVQPDFETRIAILKAKSYKDGIVLPEEVITYLANNITSNVREIEGTLISLLAQSTLTHREITLELAQSLTDRFVSRTKTEISVGKIQKIVCEYFKISTESFLSQSRKREFVQARQIAMYISRNMTNNSLASIGAQIGGRDHATVLHAYNTVKDLIDTNRSFRKYVSDIEGQLKSN</sequence>
<evidence type="ECO:0000256" key="7">
    <source>
        <dbReference type="ARBA" id="ARBA00023125"/>
    </source>
</evidence>
<dbReference type="HAMAP" id="MF_00377">
    <property type="entry name" value="DnaA_bact"/>
    <property type="match status" value="1"/>
</dbReference>
<dbReference type="PANTHER" id="PTHR30050">
    <property type="entry name" value="CHROMOSOMAL REPLICATION INITIATOR PROTEIN DNAA"/>
    <property type="match status" value="1"/>
</dbReference>